<proteinExistence type="predicted"/>
<organism evidence="1 2">
    <name type="scientific">Necator americanus</name>
    <name type="common">Human hookworm</name>
    <dbReference type="NCBI Taxonomy" id="51031"/>
    <lineage>
        <taxon>Eukaryota</taxon>
        <taxon>Metazoa</taxon>
        <taxon>Ecdysozoa</taxon>
        <taxon>Nematoda</taxon>
        <taxon>Chromadorea</taxon>
        <taxon>Rhabditida</taxon>
        <taxon>Rhabditina</taxon>
        <taxon>Rhabditomorpha</taxon>
        <taxon>Strongyloidea</taxon>
        <taxon>Ancylostomatidae</taxon>
        <taxon>Bunostominae</taxon>
        <taxon>Necator</taxon>
    </lineage>
</organism>
<dbReference type="EMBL" id="JAVFWL010000006">
    <property type="protein sequence ID" value="KAK6761171.1"/>
    <property type="molecule type" value="Genomic_DNA"/>
</dbReference>
<accession>A0ABR1EHD7</accession>
<dbReference type="Proteomes" id="UP001303046">
    <property type="component" value="Unassembled WGS sequence"/>
</dbReference>
<keyword evidence="2" id="KW-1185">Reference proteome</keyword>
<protein>
    <submittedName>
        <fullName evidence="1">Uncharacterized protein</fullName>
    </submittedName>
</protein>
<gene>
    <name evidence="1" type="primary">Necator_chrX.g22456</name>
    <name evidence="1" type="ORF">RB195_022293</name>
</gene>
<evidence type="ECO:0000313" key="1">
    <source>
        <dbReference type="EMBL" id="KAK6761171.1"/>
    </source>
</evidence>
<evidence type="ECO:0000313" key="2">
    <source>
        <dbReference type="Proteomes" id="UP001303046"/>
    </source>
</evidence>
<name>A0ABR1EHD7_NECAM</name>
<reference evidence="1 2" key="1">
    <citation type="submission" date="2023-08" db="EMBL/GenBank/DDBJ databases">
        <title>A Necator americanus chromosomal reference genome.</title>
        <authorList>
            <person name="Ilik V."/>
            <person name="Petrzelkova K.J."/>
            <person name="Pardy F."/>
            <person name="Fuh T."/>
            <person name="Niatou-Singa F.S."/>
            <person name="Gouil Q."/>
            <person name="Baker L."/>
            <person name="Ritchie M.E."/>
            <person name="Jex A.R."/>
            <person name="Gazzola D."/>
            <person name="Li H."/>
            <person name="Toshio Fujiwara R."/>
            <person name="Zhan B."/>
            <person name="Aroian R.V."/>
            <person name="Pafco B."/>
            <person name="Schwarz E.M."/>
        </authorList>
    </citation>
    <scope>NUCLEOTIDE SEQUENCE [LARGE SCALE GENOMIC DNA]</scope>
    <source>
        <strain evidence="1 2">Aroian</strain>
        <tissue evidence="1">Whole animal</tissue>
    </source>
</reference>
<sequence length="213" mass="24763">MERLDCTERKLSRRLLGYFWPKTEAVKEDLRTLGVDRQFRRDVRFRRIWNSDEWIDSVQVLAEDREGWAELCSRTAHLGEDAETVVRQEDVAGFFLFNFAVDDIMQRAVEQCPANVILASFARLLARLEYADDVVTWSISSRPTMWQFGSSSETLLHVVNLVLKFAAAYRLGLHPDKCEEVWVLSRPSKEIRVDEQPIPQPIELVNKFCEVEA</sequence>
<comment type="caution">
    <text evidence="1">The sequence shown here is derived from an EMBL/GenBank/DDBJ whole genome shotgun (WGS) entry which is preliminary data.</text>
</comment>